<dbReference type="EMBL" id="CP038810">
    <property type="protein sequence ID" value="QBZ98580.1"/>
    <property type="molecule type" value="Genomic_DNA"/>
</dbReference>
<dbReference type="InterPro" id="IPR007156">
    <property type="entry name" value="MamQ_LemA"/>
</dbReference>
<dbReference type="InterPro" id="IPR023353">
    <property type="entry name" value="LemA-like_dom_sf"/>
</dbReference>
<keyword evidence="4 6" id="KW-1133">Transmembrane helix</keyword>
<evidence type="ECO:0000256" key="3">
    <source>
        <dbReference type="ARBA" id="ARBA00022692"/>
    </source>
</evidence>
<dbReference type="Gene3D" id="1.20.1440.20">
    <property type="entry name" value="LemA-like domain"/>
    <property type="match status" value="1"/>
</dbReference>
<gene>
    <name evidence="7" type="primary">lemA_2</name>
    <name evidence="7" type="ORF">GS03_02089</name>
</gene>
<organism evidence="7 8">
    <name type="scientific">Flavobacterium sangjuense</name>
    <dbReference type="NCBI Taxonomy" id="2518177"/>
    <lineage>
        <taxon>Bacteria</taxon>
        <taxon>Pseudomonadati</taxon>
        <taxon>Bacteroidota</taxon>
        <taxon>Flavobacteriia</taxon>
        <taxon>Flavobacteriales</taxon>
        <taxon>Flavobacteriaceae</taxon>
        <taxon>Flavobacterium</taxon>
    </lineage>
</organism>
<name>A0A4P7PW07_9FLAO</name>
<dbReference type="Proteomes" id="UP000296862">
    <property type="component" value="Chromosome"/>
</dbReference>
<evidence type="ECO:0000256" key="4">
    <source>
        <dbReference type="ARBA" id="ARBA00022989"/>
    </source>
</evidence>
<comment type="similarity">
    <text evidence="2">Belongs to the LemA family.</text>
</comment>
<feature type="transmembrane region" description="Helical" evidence="6">
    <location>
        <begin position="6"/>
        <end position="24"/>
    </location>
</feature>
<accession>A0A4P7PW07</accession>
<proteinExistence type="inferred from homology"/>
<reference evidence="7 8" key="1">
    <citation type="submission" date="2019-04" db="EMBL/GenBank/DDBJ databases">
        <title>Flavobacterium sp. GS03.</title>
        <authorList>
            <person name="Kim H."/>
        </authorList>
    </citation>
    <scope>NUCLEOTIDE SEQUENCE [LARGE SCALE GENOMIC DNA]</scope>
    <source>
        <strain evidence="7 8">GS03</strain>
    </source>
</reference>
<evidence type="ECO:0000256" key="1">
    <source>
        <dbReference type="ARBA" id="ARBA00004167"/>
    </source>
</evidence>
<dbReference type="AlphaFoldDB" id="A0A4P7PW07"/>
<evidence type="ECO:0000256" key="6">
    <source>
        <dbReference type="SAM" id="Phobius"/>
    </source>
</evidence>
<comment type="subcellular location">
    <subcellularLocation>
        <location evidence="1">Membrane</location>
        <topology evidence="1">Single-pass membrane protein</topology>
    </subcellularLocation>
</comment>
<evidence type="ECO:0000313" key="8">
    <source>
        <dbReference type="Proteomes" id="UP000296862"/>
    </source>
</evidence>
<sequence length="185" mass="20927">MIFLILILIIGGFIIFVSYNNIVIKRNAVEKAYSTLDAILKKRFDILPNIVASVQQSMTFEGDTLAKIVSLRNATSNTDLQSEERIQKENELSSLMSKVLVTVENYPELQSNGNIMHLQHTIIDLEEDIAAARNSYNSCVLAYNNQIETMPSNWVAKEMGATRKNYFEAVTSEKENVSVKDLFKK</sequence>
<evidence type="ECO:0000256" key="5">
    <source>
        <dbReference type="ARBA" id="ARBA00023136"/>
    </source>
</evidence>
<dbReference type="KEGG" id="fsn:GS03_02089"/>
<keyword evidence="8" id="KW-1185">Reference proteome</keyword>
<evidence type="ECO:0000256" key="2">
    <source>
        <dbReference type="ARBA" id="ARBA00008854"/>
    </source>
</evidence>
<dbReference type="PANTHER" id="PTHR34478">
    <property type="entry name" value="PROTEIN LEMA"/>
    <property type="match status" value="1"/>
</dbReference>
<dbReference type="OrthoDB" id="9804152at2"/>
<keyword evidence="3 6" id="KW-0812">Transmembrane</keyword>
<evidence type="ECO:0000313" key="7">
    <source>
        <dbReference type="EMBL" id="QBZ98580.1"/>
    </source>
</evidence>
<dbReference type="RefSeq" id="WP_136152474.1">
    <property type="nucleotide sequence ID" value="NZ_CP038810.1"/>
</dbReference>
<keyword evidence="5 6" id="KW-0472">Membrane</keyword>
<dbReference type="GO" id="GO:0016020">
    <property type="term" value="C:membrane"/>
    <property type="evidence" value="ECO:0007669"/>
    <property type="project" value="UniProtKB-SubCell"/>
</dbReference>
<protein>
    <submittedName>
        <fullName evidence="7">Protein LemA</fullName>
    </submittedName>
</protein>
<dbReference type="Pfam" id="PF04011">
    <property type="entry name" value="LemA"/>
    <property type="match status" value="1"/>
</dbReference>
<dbReference type="SUPFAM" id="SSF140478">
    <property type="entry name" value="LemA-like"/>
    <property type="match status" value="1"/>
</dbReference>
<dbReference type="PANTHER" id="PTHR34478:SF1">
    <property type="entry name" value="PROTEIN LEMA"/>
    <property type="match status" value="1"/>
</dbReference>